<evidence type="ECO:0000256" key="1">
    <source>
        <dbReference type="ARBA" id="ARBA00010584"/>
    </source>
</evidence>
<dbReference type="PIRSF" id="PIRSF000148">
    <property type="entry name" value="ASA_dh"/>
    <property type="match status" value="1"/>
</dbReference>
<dbReference type="SMART" id="SM00859">
    <property type="entry name" value="Semialdhyde_dh"/>
    <property type="match status" value="1"/>
</dbReference>
<dbReference type="SUPFAM" id="SSF51735">
    <property type="entry name" value="NAD(P)-binding Rossmann-fold domains"/>
    <property type="match status" value="1"/>
</dbReference>
<dbReference type="EMBL" id="AYZD01000009">
    <property type="protein sequence ID" value="KRM97093.1"/>
    <property type="molecule type" value="Genomic_DNA"/>
</dbReference>
<proteinExistence type="inferred from homology"/>
<name>A0A0R2D056_9LACO</name>
<dbReference type="GO" id="GO:0009086">
    <property type="term" value="P:methionine biosynthetic process"/>
    <property type="evidence" value="ECO:0007669"/>
    <property type="project" value="UniProtKB-ARBA"/>
</dbReference>
<evidence type="ECO:0000259" key="5">
    <source>
        <dbReference type="SMART" id="SM00859"/>
    </source>
</evidence>
<keyword evidence="3" id="KW-0560">Oxidoreductase</keyword>
<protein>
    <submittedName>
        <fullName evidence="6">Aspartate-semialdehyde dehydrogenase</fullName>
    </submittedName>
</protein>
<dbReference type="Gene3D" id="3.30.360.10">
    <property type="entry name" value="Dihydrodipicolinate Reductase, domain 2"/>
    <property type="match status" value="1"/>
</dbReference>
<dbReference type="SUPFAM" id="SSF55347">
    <property type="entry name" value="Glyceraldehyde-3-phosphate dehydrogenase-like, C-terminal domain"/>
    <property type="match status" value="1"/>
</dbReference>
<evidence type="ECO:0000256" key="3">
    <source>
        <dbReference type="ARBA" id="ARBA00023002"/>
    </source>
</evidence>
<dbReference type="InterPro" id="IPR036291">
    <property type="entry name" value="NAD(P)-bd_dom_sf"/>
</dbReference>
<dbReference type="STRING" id="1423725.FC19_GL000201"/>
<evidence type="ECO:0000313" key="6">
    <source>
        <dbReference type="EMBL" id="KRM97093.1"/>
    </source>
</evidence>
<dbReference type="GO" id="GO:0004073">
    <property type="term" value="F:aspartate-semialdehyde dehydrogenase activity"/>
    <property type="evidence" value="ECO:0007669"/>
    <property type="project" value="TreeGrafter"/>
</dbReference>
<evidence type="ECO:0000256" key="4">
    <source>
        <dbReference type="PIRSR" id="PIRSR000148-1"/>
    </source>
</evidence>
<feature type="domain" description="Semialdehyde dehydrogenase NAD-binding" evidence="5">
    <location>
        <begin position="11"/>
        <end position="143"/>
    </location>
</feature>
<dbReference type="PANTHER" id="PTHR46718">
    <property type="entry name" value="ASPARTATE-SEMIALDEHYDE DEHYDROGENASE"/>
    <property type="match status" value="1"/>
</dbReference>
<keyword evidence="2" id="KW-0521">NADP</keyword>
<dbReference type="Gene3D" id="3.40.50.720">
    <property type="entry name" value="NAD(P)-binding Rossmann-like Domain"/>
    <property type="match status" value="1"/>
</dbReference>
<comment type="similarity">
    <text evidence="1">Belongs to the aspartate-semialdehyde dehydrogenase family.</text>
</comment>
<reference evidence="6 7" key="1">
    <citation type="journal article" date="2015" name="Genome Announc.">
        <title>Expanding the biotechnology potential of lactobacilli through comparative genomics of 213 strains and associated genera.</title>
        <authorList>
            <person name="Sun Z."/>
            <person name="Harris H.M."/>
            <person name="McCann A."/>
            <person name="Guo C."/>
            <person name="Argimon S."/>
            <person name="Zhang W."/>
            <person name="Yang X."/>
            <person name="Jeffery I.B."/>
            <person name="Cooney J.C."/>
            <person name="Kagawa T.F."/>
            <person name="Liu W."/>
            <person name="Song Y."/>
            <person name="Salvetti E."/>
            <person name="Wrobel A."/>
            <person name="Rasinkangas P."/>
            <person name="Parkhill J."/>
            <person name="Rea M.C."/>
            <person name="O'Sullivan O."/>
            <person name="Ritari J."/>
            <person name="Douillard F.P."/>
            <person name="Paul Ross R."/>
            <person name="Yang R."/>
            <person name="Briner A.E."/>
            <person name="Felis G.E."/>
            <person name="de Vos W.M."/>
            <person name="Barrangou R."/>
            <person name="Klaenhammer T.R."/>
            <person name="Caufield P.W."/>
            <person name="Cui Y."/>
            <person name="Zhang H."/>
            <person name="O'Toole P.W."/>
        </authorList>
    </citation>
    <scope>NUCLEOTIDE SEQUENCE [LARGE SCALE GENOMIC DNA]</scope>
    <source>
        <strain evidence="6 7">DSM 21051</strain>
    </source>
</reference>
<dbReference type="InterPro" id="IPR000534">
    <property type="entry name" value="Semialdehyde_DH_NAD-bd"/>
</dbReference>
<sequence length="368" mass="40732">MGSKIMDKKLKVGILGATGMVGQRYITLLADHPWFEVVLVAASSRSAGKTYEQAVAGRWKMEGPIPTAVKDLTVLDVDQVDRIADEVDFVFSAVSMSKDEIKKIEEKYAKAEIPVVSNNSAHRWTPDVPMIVPEINPDHSRVIKFQRERLGTKKGFIAVKPNCSIQSYAPALSAWRKFEPTQVIATTYQAISGAGKTFKEAPEILNNVVPFIGGEEEKSEKEPLKIWGRVDDQEKAIIPAVSPVITSQCLRVAVLYGHTAAAFVNFKQNPTKEELIQALESYRGVPQEMKLPSAPKQFIQYLTENDRPQVRFDVNFEKGMGISIGRLRPDKIFDWKFIGLSHNTARGAAGGAILCAELLKAQGYITAD</sequence>
<evidence type="ECO:0000313" key="7">
    <source>
        <dbReference type="Proteomes" id="UP000051015"/>
    </source>
</evidence>
<dbReference type="GO" id="GO:0051287">
    <property type="term" value="F:NAD binding"/>
    <property type="evidence" value="ECO:0007669"/>
    <property type="project" value="InterPro"/>
</dbReference>
<dbReference type="PANTHER" id="PTHR46718:SF1">
    <property type="entry name" value="ASPARTATE-SEMIALDEHYDE DEHYDROGENASE"/>
    <property type="match status" value="1"/>
</dbReference>
<dbReference type="Proteomes" id="UP000051015">
    <property type="component" value="Unassembled WGS sequence"/>
</dbReference>
<dbReference type="CDD" id="cd18130">
    <property type="entry name" value="ASADH_C_arch_fung_like"/>
    <property type="match status" value="1"/>
</dbReference>
<keyword evidence="7" id="KW-1185">Reference proteome</keyword>
<feature type="active site" description="Acyl-thioester intermediate" evidence="4">
    <location>
        <position position="163"/>
    </location>
</feature>
<dbReference type="InterPro" id="IPR051823">
    <property type="entry name" value="ASADH-related"/>
</dbReference>
<dbReference type="CDD" id="cd02315">
    <property type="entry name" value="ScASADH_like_N"/>
    <property type="match status" value="1"/>
</dbReference>
<evidence type="ECO:0000256" key="2">
    <source>
        <dbReference type="ARBA" id="ARBA00022857"/>
    </source>
</evidence>
<comment type="caution">
    <text evidence="6">The sequence shown here is derived from an EMBL/GenBank/DDBJ whole genome shotgun (WGS) entry which is preliminary data.</text>
</comment>
<feature type="active site" description="Proton acceptor" evidence="4">
    <location>
        <position position="258"/>
    </location>
</feature>
<dbReference type="InterPro" id="IPR012280">
    <property type="entry name" value="Semialdhyde_DH_dimer_dom"/>
</dbReference>
<dbReference type="GO" id="GO:0046983">
    <property type="term" value="F:protein dimerization activity"/>
    <property type="evidence" value="ECO:0007669"/>
    <property type="project" value="InterPro"/>
</dbReference>
<dbReference type="GO" id="GO:0009088">
    <property type="term" value="P:threonine biosynthetic process"/>
    <property type="evidence" value="ECO:0007669"/>
    <property type="project" value="TreeGrafter"/>
</dbReference>
<dbReference type="Pfam" id="PF02774">
    <property type="entry name" value="Semialdhyde_dhC"/>
    <property type="match status" value="1"/>
</dbReference>
<dbReference type="Pfam" id="PF01118">
    <property type="entry name" value="Semialdhyde_dh"/>
    <property type="match status" value="1"/>
</dbReference>
<dbReference type="PATRIC" id="fig|1423725.3.peg.205"/>
<dbReference type="GO" id="GO:0050661">
    <property type="term" value="F:NADP binding"/>
    <property type="evidence" value="ECO:0007669"/>
    <property type="project" value="InterPro"/>
</dbReference>
<dbReference type="NCBIfam" id="NF006416">
    <property type="entry name" value="PRK08664.1"/>
    <property type="match status" value="1"/>
</dbReference>
<dbReference type="NCBIfam" id="TIGR00978">
    <property type="entry name" value="asd_EA"/>
    <property type="match status" value="1"/>
</dbReference>
<accession>A0A0R2D056</accession>
<gene>
    <name evidence="6" type="ORF">FC19_GL000201</name>
</gene>
<organism evidence="6 7">
    <name type="scientific">Liquorilactobacillus aquaticus DSM 21051</name>
    <dbReference type="NCBI Taxonomy" id="1423725"/>
    <lineage>
        <taxon>Bacteria</taxon>
        <taxon>Bacillati</taxon>
        <taxon>Bacillota</taxon>
        <taxon>Bacilli</taxon>
        <taxon>Lactobacillales</taxon>
        <taxon>Lactobacillaceae</taxon>
        <taxon>Liquorilactobacillus</taxon>
    </lineage>
</organism>
<dbReference type="AlphaFoldDB" id="A0A0R2D056"/>
<dbReference type="InterPro" id="IPR005676">
    <property type="entry name" value="Asp_semi-ald_DH_pep-lack"/>
</dbReference>